<gene>
    <name evidence="3" type="ORF">S40285_09011</name>
</gene>
<dbReference type="AlphaFoldDB" id="A0A084Q9E8"/>
<organism evidence="3 4">
    <name type="scientific">Stachybotrys chlorohalonatus (strain IBT 40285)</name>
    <dbReference type="NCBI Taxonomy" id="1283841"/>
    <lineage>
        <taxon>Eukaryota</taxon>
        <taxon>Fungi</taxon>
        <taxon>Dikarya</taxon>
        <taxon>Ascomycota</taxon>
        <taxon>Pezizomycotina</taxon>
        <taxon>Sordariomycetes</taxon>
        <taxon>Hypocreomycetidae</taxon>
        <taxon>Hypocreales</taxon>
        <taxon>Stachybotryaceae</taxon>
        <taxon>Stachybotrys</taxon>
    </lineage>
</organism>
<accession>A0A084Q9E8</accession>
<dbReference type="EMBL" id="KL660910">
    <property type="protein sequence ID" value="KFA60583.1"/>
    <property type="molecule type" value="Genomic_DNA"/>
</dbReference>
<dbReference type="Gene3D" id="3.40.50.720">
    <property type="entry name" value="NAD(P)-binding Rossmann-like Domain"/>
    <property type="match status" value="1"/>
</dbReference>
<keyword evidence="4" id="KW-1185">Reference proteome</keyword>
<protein>
    <submittedName>
        <fullName evidence="3">Uncharacterized protein</fullName>
    </submittedName>
</protein>
<dbReference type="InterPro" id="IPR036291">
    <property type="entry name" value="NAD(P)-bd_dom_sf"/>
</dbReference>
<dbReference type="PANTHER" id="PTHR24320">
    <property type="entry name" value="RETINOL DEHYDROGENASE"/>
    <property type="match status" value="1"/>
</dbReference>
<evidence type="ECO:0000256" key="1">
    <source>
        <dbReference type="ARBA" id="ARBA00006484"/>
    </source>
</evidence>
<name>A0A084Q9E8_STAC4</name>
<dbReference type="GO" id="GO:0016491">
    <property type="term" value="F:oxidoreductase activity"/>
    <property type="evidence" value="ECO:0007669"/>
    <property type="project" value="UniProtKB-KW"/>
</dbReference>
<dbReference type="Pfam" id="PF00106">
    <property type="entry name" value="adh_short"/>
    <property type="match status" value="1"/>
</dbReference>
<dbReference type="HOGENOM" id="CLU_010194_44_0_1"/>
<dbReference type="Proteomes" id="UP000028524">
    <property type="component" value="Unassembled WGS sequence"/>
</dbReference>
<dbReference type="PRINTS" id="PR00081">
    <property type="entry name" value="GDHRDH"/>
</dbReference>
<dbReference type="OMA" id="HYAARDR"/>
<dbReference type="InParanoid" id="A0A084Q9E8"/>
<dbReference type="OrthoDB" id="191139at2759"/>
<sequence>MTTKYEAVHQKVEGPGDARPTAHQILEDEQLIGKWSNKTVMVTGCSSGVGIETVKALHETGATVYGTARDLNKAKSALSSIIDSDRLHLLELDLNSLASVRKAADNFLAQPNPRLNVLITNAGVMATPEGRTVDGFETQLGTNHLSHFLLIQLLLPTLQKSSSPDFQSRVVALSSSAHRNSEVILDNLNLDGAYNKWVSYGQSKTANIWTANELERQFGSKGVHALSVHPGGIMTGLSQHLSSEETGAWTADEDLAKMLKSPEQGAATTVWAATAKALEGQGGKYLEDCQISKPVPVGGTIYAPGYAAWAYDEVKEKKLWEKSMELVKAFL</sequence>
<evidence type="ECO:0000256" key="2">
    <source>
        <dbReference type="ARBA" id="ARBA00023002"/>
    </source>
</evidence>
<proteinExistence type="inferred from homology"/>
<evidence type="ECO:0000313" key="4">
    <source>
        <dbReference type="Proteomes" id="UP000028524"/>
    </source>
</evidence>
<dbReference type="SUPFAM" id="SSF51735">
    <property type="entry name" value="NAD(P)-binding Rossmann-fold domains"/>
    <property type="match status" value="1"/>
</dbReference>
<dbReference type="PANTHER" id="PTHR24320:SF272">
    <property type="entry name" value="NAD(P)-BINDING ROSSMANN-FOLD SUPERFAMILY PROTEIN"/>
    <property type="match status" value="1"/>
</dbReference>
<dbReference type="InterPro" id="IPR002347">
    <property type="entry name" value="SDR_fam"/>
</dbReference>
<reference evidence="3 4" key="1">
    <citation type="journal article" date="2014" name="BMC Genomics">
        <title>Comparative genome sequencing reveals chemotype-specific gene clusters in the toxigenic black mold Stachybotrys.</title>
        <authorList>
            <person name="Semeiks J."/>
            <person name="Borek D."/>
            <person name="Otwinowski Z."/>
            <person name="Grishin N.V."/>
        </authorList>
    </citation>
    <scope>NUCLEOTIDE SEQUENCE [LARGE SCALE GENOMIC DNA]</scope>
    <source>
        <strain evidence="3 4">IBT 40285</strain>
    </source>
</reference>
<evidence type="ECO:0000313" key="3">
    <source>
        <dbReference type="EMBL" id="KFA60583.1"/>
    </source>
</evidence>
<keyword evidence="2" id="KW-0560">Oxidoreductase</keyword>
<dbReference type="STRING" id="1283841.A0A084Q9E8"/>
<comment type="similarity">
    <text evidence="1">Belongs to the short-chain dehydrogenases/reductases (SDR) family.</text>
</comment>